<feature type="transmembrane region" description="Helical" evidence="9">
    <location>
        <begin position="66"/>
        <end position="90"/>
    </location>
</feature>
<dbReference type="Gene3D" id="1.20.1070.10">
    <property type="entry name" value="Rhodopsin 7-helix transmembrane proteins"/>
    <property type="match status" value="1"/>
</dbReference>
<name>A0A0P7U8V9_SCLFO</name>
<comment type="caution">
    <text evidence="11">The sequence shown here is derived from an EMBL/GenBank/DDBJ whole genome shotgun (WGS) entry which is preliminary data.</text>
</comment>
<dbReference type="InterPro" id="IPR017452">
    <property type="entry name" value="GPCR_Rhodpsn_7TM"/>
</dbReference>
<evidence type="ECO:0000256" key="9">
    <source>
        <dbReference type="SAM" id="Phobius"/>
    </source>
</evidence>
<dbReference type="PROSITE" id="PS00237">
    <property type="entry name" value="G_PROTEIN_RECEP_F1_1"/>
    <property type="match status" value="1"/>
</dbReference>
<dbReference type="PRINTS" id="PR00237">
    <property type="entry name" value="GPCRRHODOPSN"/>
</dbReference>
<evidence type="ECO:0000256" key="8">
    <source>
        <dbReference type="RuleBase" id="RU000688"/>
    </source>
</evidence>
<evidence type="ECO:0000256" key="5">
    <source>
        <dbReference type="ARBA" id="ARBA00023136"/>
    </source>
</evidence>
<dbReference type="PROSITE" id="PS50262">
    <property type="entry name" value="G_PROTEIN_RECEP_F1_2"/>
    <property type="match status" value="1"/>
</dbReference>
<feature type="non-terminal residue" evidence="11">
    <location>
        <position position="291"/>
    </location>
</feature>
<feature type="transmembrane region" description="Helical" evidence="9">
    <location>
        <begin position="237"/>
        <end position="259"/>
    </location>
</feature>
<dbReference type="PANTHER" id="PTHR45695">
    <property type="entry name" value="LEUCOKININ RECEPTOR-RELATED"/>
    <property type="match status" value="1"/>
</dbReference>
<feature type="transmembrane region" description="Helical" evidence="9">
    <location>
        <begin position="146"/>
        <end position="164"/>
    </location>
</feature>
<evidence type="ECO:0000256" key="1">
    <source>
        <dbReference type="ARBA" id="ARBA00004141"/>
    </source>
</evidence>
<evidence type="ECO:0000256" key="4">
    <source>
        <dbReference type="ARBA" id="ARBA00023040"/>
    </source>
</evidence>
<organism evidence="11 12">
    <name type="scientific">Scleropages formosus</name>
    <name type="common">Asian bonytongue</name>
    <name type="synonym">Osteoglossum formosum</name>
    <dbReference type="NCBI Taxonomy" id="113540"/>
    <lineage>
        <taxon>Eukaryota</taxon>
        <taxon>Metazoa</taxon>
        <taxon>Chordata</taxon>
        <taxon>Craniata</taxon>
        <taxon>Vertebrata</taxon>
        <taxon>Euteleostomi</taxon>
        <taxon>Actinopterygii</taxon>
        <taxon>Neopterygii</taxon>
        <taxon>Teleostei</taxon>
        <taxon>Osteoglossocephala</taxon>
        <taxon>Osteoglossomorpha</taxon>
        <taxon>Osteoglossiformes</taxon>
        <taxon>Osteoglossidae</taxon>
        <taxon>Scleropages</taxon>
    </lineage>
</organism>
<evidence type="ECO:0000256" key="6">
    <source>
        <dbReference type="ARBA" id="ARBA00023170"/>
    </source>
</evidence>
<dbReference type="EMBL" id="JARO02026574">
    <property type="protein sequence ID" value="KPP56151.1"/>
    <property type="molecule type" value="Genomic_DNA"/>
</dbReference>
<feature type="transmembrane region" description="Helical" evidence="9">
    <location>
        <begin position="185"/>
        <end position="205"/>
    </location>
</feature>
<evidence type="ECO:0000256" key="3">
    <source>
        <dbReference type="ARBA" id="ARBA00022989"/>
    </source>
</evidence>
<evidence type="ECO:0000256" key="2">
    <source>
        <dbReference type="ARBA" id="ARBA00022692"/>
    </source>
</evidence>
<comment type="subcellular location">
    <subcellularLocation>
        <location evidence="1">Membrane</location>
        <topology evidence="1">Multi-pass membrane protein</topology>
    </subcellularLocation>
</comment>
<dbReference type="Proteomes" id="UP000034805">
    <property type="component" value="Unassembled WGS sequence"/>
</dbReference>
<evidence type="ECO:0000256" key="7">
    <source>
        <dbReference type="ARBA" id="ARBA00023224"/>
    </source>
</evidence>
<dbReference type="STRING" id="113540.ENSSFOP00015073920"/>
<dbReference type="PANTHER" id="PTHR45695:SF36">
    <property type="entry name" value="G-PROTEIN COUPLED RECEPTORS FAMILY 1 PROFILE DOMAIN-CONTAINING PROTEIN"/>
    <property type="match status" value="1"/>
</dbReference>
<comment type="similarity">
    <text evidence="8">Belongs to the G-protein coupled receptor 1 family.</text>
</comment>
<keyword evidence="2 8" id="KW-0812">Transmembrane</keyword>
<dbReference type="GO" id="GO:0005886">
    <property type="term" value="C:plasma membrane"/>
    <property type="evidence" value="ECO:0007669"/>
    <property type="project" value="TreeGrafter"/>
</dbReference>
<keyword evidence="3 9" id="KW-1133">Transmembrane helix</keyword>
<dbReference type="Pfam" id="PF00001">
    <property type="entry name" value="7tm_1"/>
    <property type="match status" value="1"/>
</dbReference>
<sequence length="291" mass="31736">MFGGKGLKRVAAMDLSELYLKFGHLFQQNNSSAWGQGGGAGNRSVRDATPRLAEDPLFSGNEPGTIALVVMYTFSFIVGLAGNVMALMVLTRRRQRLVGGSATRKLLVNLSVCDMMVVCVCMPVNLCHQVYHAWVFGDLLCRAVPFVQAVSVAASVFSLAVISLNRFYSVHSPLHARCFFTARRIAAMICAVWALSSGLCLPILFMNGTEALALPHGTPVVTVCVESWPAAKLRQGYNFLLFCTLYGLPVLFNLVICCLTGRKLWRARDQLGACARCAVAQPASRLKVRKK</sequence>
<dbReference type="SUPFAM" id="SSF81321">
    <property type="entry name" value="Family A G protein-coupled receptor-like"/>
    <property type="match status" value="1"/>
</dbReference>
<evidence type="ECO:0000313" key="11">
    <source>
        <dbReference type="EMBL" id="KPP56151.1"/>
    </source>
</evidence>
<keyword evidence="5 9" id="KW-0472">Membrane</keyword>
<gene>
    <name evidence="11" type="ORF">Z043_126290</name>
</gene>
<accession>A0A0P7U8V9</accession>
<dbReference type="AlphaFoldDB" id="A0A0P7U8V9"/>
<evidence type="ECO:0000259" key="10">
    <source>
        <dbReference type="PROSITE" id="PS50262"/>
    </source>
</evidence>
<proteinExistence type="inferred from homology"/>
<keyword evidence="4 8" id="KW-0297">G-protein coupled receptor</keyword>
<reference evidence="11 12" key="1">
    <citation type="submission" date="2015-08" db="EMBL/GenBank/DDBJ databases">
        <title>The genome of the Asian arowana (Scleropages formosus).</title>
        <authorList>
            <person name="Tan M.H."/>
            <person name="Gan H.M."/>
            <person name="Croft L.J."/>
            <person name="Austin C.M."/>
        </authorList>
    </citation>
    <scope>NUCLEOTIDE SEQUENCE [LARGE SCALE GENOMIC DNA]</scope>
    <source>
        <strain evidence="11">Aro1</strain>
    </source>
</reference>
<keyword evidence="6 8" id="KW-0675">Receptor</keyword>
<keyword evidence="7 8" id="KW-0807">Transducer</keyword>
<dbReference type="InterPro" id="IPR000276">
    <property type="entry name" value="GPCR_Rhodpsn"/>
</dbReference>
<dbReference type="GO" id="GO:0004930">
    <property type="term" value="F:G protein-coupled receptor activity"/>
    <property type="evidence" value="ECO:0007669"/>
    <property type="project" value="UniProtKB-KW"/>
</dbReference>
<protein>
    <recommendedName>
        <fullName evidence="10">G-protein coupled receptors family 1 profile domain-containing protein</fullName>
    </recommendedName>
</protein>
<feature type="domain" description="G-protein coupled receptors family 1 profile" evidence="10">
    <location>
        <begin position="82"/>
        <end position="291"/>
    </location>
</feature>
<evidence type="ECO:0000313" key="12">
    <source>
        <dbReference type="Proteomes" id="UP000034805"/>
    </source>
</evidence>
<feature type="transmembrane region" description="Helical" evidence="9">
    <location>
        <begin position="106"/>
        <end position="126"/>
    </location>
</feature>